<dbReference type="InterPro" id="IPR010982">
    <property type="entry name" value="Lambda_DNA-bd_dom_sf"/>
</dbReference>
<feature type="region of interest" description="Disordered" evidence="1">
    <location>
        <begin position="78"/>
        <end position="97"/>
    </location>
</feature>
<dbReference type="InterPro" id="IPR001387">
    <property type="entry name" value="Cro/C1-type_HTH"/>
</dbReference>
<sequence length="491" mass="53924">MSDELLGELVQRLRGQRLWTQQDVADEYNAVEGRDAMTGKEIGRYEREQRIPSRYTCRHLATVFGVPSELVERAAAVSRRHRREASRRAGPREQERNLAFEPPSMPTLFEGCVHDGMPGSRAENALSLHPDDPALRYPASVLSALETVTGLAEDDVLRRELMGQLPFLLTALHEPTRNWLLAVLELPSPSSEGRRVSKARIEQIRTVINTFAEADAQQGGGHGRQALAQYLRTTVLPLLRAESNEHVQRALFDLAGEQAQLIGWMSYDTGHHGLAQRYLLQALRFSEEAQNPVLGAHTMATLSHLAGTLGHADEGVQLAKTGQIALRGASNAMYADLAVLEARSYAMQGLSRKAAEAVIRAENALHDVVTENEPPEMRFIDHAYIAGEIANTLILLGDPLRAIDFADQSIDASLSQGRARRGALSNIALARAHLAVRDIDGACLAGGEALRLSGEVDSARTAEALRDLRARMAKFGDVRPVRELVELMEDT</sequence>
<comment type="caution">
    <text evidence="3">The sequence shown here is derived from an EMBL/GenBank/DDBJ whole genome shotgun (WGS) entry which is preliminary data.</text>
</comment>
<evidence type="ECO:0000313" key="4">
    <source>
        <dbReference type="Proteomes" id="UP001596083"/>
    </source>
</evidence>
<accession>A0ABW0Z0A2</accession>
<organism evidence="3 4">
    <name type="scientific">Streptomyces gamaensis</name>
    <dbReference type="NCBI Taxonomy" id="1763542"/>
    <lineage>
        <taxon>Bacteria</taxon>
        <taxon>Bacillati</taxon>
        <taxon>Actinomycetota</taxon>
        <taxon>Actinomycetes</taxon>
        <taxon>Kitasatosporales</taxon>
        <taxon>Streptomycetaceae</taxon>
        <taxon>Streptomyces</taxon>
    </lineage>
</organism>
<dbReference type="SUPFAM" id="SSF47413">
    <property type="entry name" value="lambda repressor-like DNA-binding domains"/>
    <property type="match status" value="1"/>
</dbReference>
<dbReference type="CDD" id="cd00093">
    <property type="entry name" value="HTH_XRE"/>
    <property type="match status" value="1"/>
</dbReference>
<reference evidence="4" key="1">
    <citation type="journal article" date="2019" name="Int. J. Syst. Evol. Microbiol.">
        <title>The Global Catalogue of Microorganisms (GCM) 10K type strain sequencing project: providing services to taxonomists for standard genome sequencing and annotation.</title>
        <authorList>
            <consortium name="The Broad Institute Genomics Platform"/>
            <consortium name="The Broad Institute Genome Sequencing Center for Infectious Disease"/>
            <person name="Wu L."/>
            <person name="Ma J."/>
        </authorList>
    </citation>
    <scope>NUCLEOTIDE SEQUENCE [LARGE SCALE GENOMIC DNA]</scope>
    <source>
        <strain evidence="4">CGMCC 4.7304</strain>
    </source>
</reference>
<name>A0ABW0Z0A2_9ACTN</name>
<dbReference type="RefSeq" id="WP_390315492.1">
    <property type="nucleotide sequence ID" value="NZ_JBHSPB010000004.1"/>
</dbReference>
<feature type="domain" description="HTH cro/C1-type" evidence="2">
    <location>
        <begin position="42"/>
        <end position="70"/>
    </location>
</feature>
<evidence type="ECO:0000259" key="2">
    <source>
        <dbReference type="PROSITE" id="PS50943"/>
    </source>
</evidence>
<dbReference type="EMBL" id="JBHSPB010000004">
    <property type="protein sequence ID" value="MFC5720384.1"/>
    <property type="molecule type" value="Genomic_DNA"/>
</dbReference>
<dbReference type="Gene3D" id="1.10.260.40">
    <property type="entry name" value="lambda repressor-like DNA-binding domains"/>
    <property type="match status" value="1"/>
</dbReference>
<dbReference type="PROSITE" id="PS50943">
    <property type="entry name" value="HTH_CROC1"/>
    <property type="match status" value="1"/>
</dbReference>
<gene>
    <name evidence="3" type="ORF">ACFP1Z_09440</name>
</gene>
<feature type="compositionally biased region" description="Basic and acidic residues" evidence="1">
    <location>
        <begin position="86"/>
        <end position="97"/>
    </location>
</feature>
<dbReference type="Proteomes" id="UP001596083">
    <property type="component" value="Unassembled WGS sequence"/>
</dbReference>
<protein>
    <submittedName>
        <fullName evidence="3">Transcriptional regulator</fullName>
    </submittedName>
</protein>
<evidence type="ECO:0000313" key="3">
    <source>
        <dbReference type="EMBL" id="MFC5720384.1"/>
    </source>
</evidence>
<proteinExistence type="predicted"/>
<keyword evidence="4" id="KW-1185">Reference proteome</keyword>
<evidence type="ECO:0000256" key="1">
    <source>
        <dbReference type="SAM" id="MobiDB-lite"/>
    </source>
</evidence>